<evidence type="ECO:0000313" key="1">
    <source>
        <dbReference type="EMBL" id="MFB2835399.1"/>
    </source>
</evidence>
<sequence>MSVQELIEQAFKLSANDRLTLVSAIIQSLQISAREEDWQYLVARPHPWRRQLYIKGRKLLASTVWQDAIANQMSKEQAAENWDLPLPAIYEVIRYCETHQELIKLESDEERYRLEEKGVSLEPIIAS</sequence>
<dbReference type="Proteomes" id="UP001576780">
    <property type="component" value="Unassembled WGS sequence"/>
</dbReference>
<proteinExistence type="predicted"/>
<reference evidence="1 2" key="1">
    <citation type="submission" date="2024-09" db="EMBL/GenBank/DDBJ databases">
        <title>Floridaenema gen nov. (Aerosakkonemataceae, Aerosakkonematales ord. nov., Cyanobacteria) from benthic tropical and subtropical fresh waters, with the description of four new species.</title>
        <authorList>
            <person name="Moretto J.A."/>
            <person name="Berthold D.E."/>
            <person name="Lefler F.W."/>
            <person name="Huang I.-S."/>
            <person name="Laughinghouse H. IV."/>
        </authorList>
    </citation>
    <scope>NUCLEOTIDE SEQUENCE [LARGE SCALE GENOMIC DNA]</scope>
    <source>
        <strain evidence="1 2">BLCC-F167</strain>
    </source>
</reference>
<gene>
    <name evidence="1" type="ORF">ACE1CA_12780</name>
</gene>
<keyword evidence="2" id="KW-1185">Reference proteome</keyword>
<dbReference type="InterPro" id="IPR036388">
    <property type="entry name" value="WH-like_DNA-bd_sf"/>
</dbReference>
<dbReference type="RefSeq" id="WP_413277812.1">
    <property type="nucleotide sequence ID" value="NZ_JBHFNT010000107.1"/>
</dbReference>
<protein>
    <recommendedName>
        <fullName evidence="3">DUF433 domain-containing protein</fullName>
    </recommendedName>
</protein>
<organism evidence="1 2">
    <name type="scientific">Floridaenema evergladense BLCC-F167</name>
    <dbReference type="NCBI Taxonomy" id="3153639"/>
    <lineage>
        <taxon>Bacteria</taxon>
        <taxon>Bacillati</taxon>
        <taxon>Cyanobacteriota</taxon>
        <taxon>Cyanophyceae</taxon>
        <taxon>Oscillatoriophycideae</taxon>
        <taxon>Aerosakkonematales</taxon>
        <taxon>Aerosakkonemataceae</taxon>
        <taxon>Floridanema</taxon>
        <taxon>Floridanema evergladense</taxon>
    </lineage>
</organism>
<comment type="caution">
    <text evidence="1">The sequence shown here is derived from an EMBL/GenBank/DDBJ whole genome shotgun (WGS) entry which is preliminary data.</text>
</comment>
<evidence type="ECO:0000313" key="2">
    <source>
        <dbReference type="Proteomes" id="UP001576780"/>
    </source>
</evidence>
<dbReference type="Gene3D" id="1.10.10.10">
    <property type="entry name" value="Winged helix-like DNA-binding domain superfamily/Winged helix DNA-binding domain"/>
    <property type="match status" value="1"/>
</dbReference>
<accession>A0ABV4WJZ8</accession>
<evidence type="ECO:0008006" key="3">
    <source>
        <dbReference type="Google" id="ProtNLM"/>
    </source>
</evidence>
<name>A0ABV4WJZ8_9CYAN</name>
<dbReference type="EMBL" id="JBHFNT010000107">
    <property type="protein sequence ID" value="MFB2835399.1"/>
    <property type="molecule type" value="Genomic_DNA"/>
</dbReference>